<feature type="transmembrane region" description="Helical" evidence="1">
    <location>
        <begin position="7"/>
        <end position="25"/>
    </location>
</feature>
<feature type="transmembrane region" description="Helical" evidence="1">
    <location>
        <begin position="398"/>
        <end position="420"/>
    </location>
</feature>
<name>A0A5B7X9B7_9FLAO</name>
<feature type="transmembrane region" description="Helical" evidence="1">
    <location>
        <begin position="77"/>
        <end position="99"/>
    </location>
</feature>
<sequence length="444" mass="52195">MKGFFKTIVIGLLIGIILFILENSFRIISGGSITWNLRTLHNLGLYILYSIPLSLVNGYLFDYFNSLKWERNSKYRFWIGLFGSVFVTLFTIFVIRIIHRVAFQGLSFEEFFSSENPQFYFIALLITLVIALFFHVIHFYRLAQEKKVTEQKIIAGTASAQFESLKNQIDPHFLFNSLNVLTSLIEENPDNAQKFTTSLSKIYRYVLEQKDKELIEVEEELRFASTYMELLKMRFEGSVFYEAPATPENPDAKVVPLSLQLLLENTVKHNVVSENRPLYIRIYEEAGYLVVENNLQKKEIIQSRQGVGLKNIEERYSLVTSRKVLIEEDEDMFKVRIPLLTKQIVVMEAQRSNKENAYFTAKARVKEMKEFYGNLLSYCLVIPFLIFINYRTYWEFQWFWFPLLGWGLGLTIHAFTVFGYGAKWEENKIREIMEKEEMTKTGWK</sequence>
<gene>
    <name evidence="4" type="ORF">FHG64_18380</name>
</gene>
<dbReference type="InterPro" id="IPR050640">
    <property type="entry name" value="Bact_2-comp_sensor_kinase"/>
</dbReference>
<keyword evidence="4" id="KW-0418">Kinase</keyword>
<dbReference type="GO" id="GO:0000155">
    <property type="term" value="F:phosphorelay sensor kinase activity"/>
    <property type="evidence" value="ECO:0007669"/>
    <property type="project" value="InterPro"/>
</dbReference>
<dbReference type="OrthoDB" id="9809908at2"/>
<organism evidence="4 5">
    <name type="scientific">Antarcticibacterium flavum</name>
    <dbReference type="NCBI Taxonomy" id="2058175"/>
    <lineage>
        <taxon>Bacteria</taxon>
        <taxon>Pseudomonadati</taxon>
        <taxon>Bacteroidota</taxon>
        <taxon>Flavobacteriia</taxon>
        <taxon>Flavobacteriales</taxon>
        <taxon>Flavobacteriaceae</taxon>
        <taxon>Antarcticibacterium</taxon>
    </lineage>
</organism>
<dbReference type="EMBL" id="CP040812">
    <property type="protein sequence ID" value="QCY71201.1"/>
    <property type="molecule type" value="Genomic_DNA"/>
</dbReference>
<evidence type="ECO:0000259" key="3">
    <source>
        <dbReference type="Pfam" id="PF13239"/>
    </source>
</evidence>
<keyword evidence="1" id="KW-1133">Transmembrane helix</keyword>
<dbReference type="PANTHER" id="PTHR34220">
    <property type="entry name" value="SENSOR HISTIDINE KINASE YPDA"/>
    <property type="match status" value="1"/>
</dbReference>
<evidence type="ECO:0000313" key="4">
    <source>
        <dbReference type="EMBL" id="QCY71201.1"/>
    </source>
</evidence>
<reference evidence="4 5" key="1">
    <citation type="submission" date="2019-06" db="EMBL/GenBank/DDBJ databases">
        <title>Complete genome sequence of Antarcticibacterium flavum KCTC 52984T from an Antarctic marine sediment.</title>
        <authorList>
            <person name="Lee Y.M."/>
            <person name="Shin S.C."/>
        </authorList>
    </citation>
    <scope>NUCLEOTIDE SEQUENCE [LARGE SCALE GENOMIC DNA]</scope>
    <source>
        <strain evidence="4 5">KCTC 52984</strain>
    </source>
</reference>
<keyword evidence="5" id="KW-1185">Reference proteome</keyword>
<dbReference type="Pfam" id="PF13239">
    <property type="entry name" value="2TM"/>
    <property type="match status" value="1"/>
</dbReference>
<feature type="domain" description="2TM" evidence="3">
    <location>
        <begin position="361"/>
        <end position="434"/>
    </location>
</feature>
<feature type="transmembrane region" description="Helical" evidence="1">
    <location>
        <begin position="371"/>
        <end position="392"/>
    </location>
</feature>
<evidence type="ECO:0000256" key="1">
    <source>
        <dbReference type="SAM" id="Phobius"/>
    </source>
</evidence>
<dbReference type="KEGG" id="afla:FHG64_18380"/>
<dbReference type="Proteomes" id="UP000309016">
    <property type="component" value="Chromosome"/>
</dbReference>
<evidence type="ECO:0000259" key="2">
    <source>
        <dbReference type="Pfam" id="PF06580"/>
    </source>
</evidence>
<dbReference type="AlphaFoldDB" id="A0A5B7X9B7"/>
<feature type="transmembrane region" description="Helical" evidence="1">
    <location>
        <begin position="119"/>
        <end position="140"/>
    </location>
</feature>
<keyword evidence="1" id="KW-0812">Transmembrane</keyword>
<dbReference type="InterPro" id="IPR025698">
    <property type="entry name" value="2TM_dom"/>
</dbReference>
<evidence type="ECO:0000313" key="5">
    <source>
        <dbReference type="Proteomes" id="UP000309016"/>
    </source>
</evidence>
<proteinExistence type="predicted"/>
<dbReference type="GO" id="GO:0016020">
    <property type="term" value="C:membrane"/>
    <property type="evidence" value="ECO:0007669"/>
    <property type="project" value="InterPro"/>
</dbReference>
<dbReference type="Pfam" id="PF06580">
    <property type="entry name" value="His_kinase"/>
    <property type="match status" value="1"/>
</dbReference>
<dbReference type="InterPro" id="IPR010559">
    <property type="entry name" value="Sig_transdc_His_kin_internal"/>
</dbReference>
<dbReference type="PANTHER" id="PTHR34220:SF7">
    <property type="entry name" value="SENSOR HISTIDINE KINASE YPDA"/>
    <property type="match status" value="1"/>
</dbReference>
<keyword evidence="1" id="KW-0472">Membrane</keyword>
<accession>A0A5B7X9B7</accession>
<dbReference type="RefSeq" id="WP_139067749.1">
    <property type="nucleotide sequence ID" value="NZ_CP040812.1"/>
</dbReference>
<feature type="transmembrane region" description="Helical" evidence="1">
    <location>
        <begin position="45"/>
        <end position="65"/>
    </location>
</feature>
<keyword evidence="4" id="KW-0808">Transferase</keyword>
<feature type="domain" description="Signal transduction histidine kinase internal region" evidence="2">
    <location>
        <begin position="160"/>
        <end position="237"/>
    </location>
</feature>
<protein>
    <submittedName>
        <fullName evidence="4">Histidine kinase</fullName>
    </submittedName>
</protein>